<feature type="region of interest" description="Disordered" evidence="1">
    <location>
        <begin position="1"/>
        <end position="26"/>
    </location>
</feature>
<accession>A0ABY7EFS1</accession>
<gene>
    <name evidence="2" type="ORF">MAR_017887</name>
</gene>
<dbReference type="EMBL" id="CP111017">
    <property type="protein sequence ID" value="WAR07929.1"/>
    <property type="molecule type" value="Genomic_DNA"/>
</dbReference>
<evidence type="ECO:0008006" key="4">
    <source>
        <dbReference type="Google" id="ProtNLM"/>
    </source>
</evidence>
<protein>
    <recommendedName>
        <fullName evidence="4">Kazal-like domain-containing protein</fullName>
    </recommendedName>
</protein>
<evidence type="ECO:0000313" key="3">
    <source>
        <dbReference type="Proteomes" id="UP001164746"/>
    </source>
</evidence>
<evidence type="ECO:0000313" key="2">
    <source>
        <dbReference type="EMBL" id="WAR07929.1"/>
    </source>
</evidence>
<evidence type="ECO:0000256" key="1">
    <source>
        <dbReference type="SAM" id="MobiDB-lite"/>
    </source>
</evidence>
<sequence>MSGGRQAEVAVPASEPITSGDGYHNQNLNHERSYQPALTCECTRHDIDPVCTTDGQTEWFGCLAICLGKTALSKSTMCPDGLTLVATLILFPSSFVVLSQTAPPPPWQDYPTWDDYDPFSILKYDSYMCADRRTFLV</sequence>
<keyword evidence="3" id="KW-1185">Reference proteome</keyword>
<reference evidence="2" key="1">
    <citation type="submission" date="2022-11" db="EMBL/GenBank/DDBJ databases">
        <title>Centuries of genome instability and evolution in soft-shell clam transmissible cancer (bioRxiv).</title>
        <authorList>
            <person name="Hart S.F.M."/>
            <person name="Yonemitsu M.A."/>
            <person name="Giersch R.M."/>
            <person name="Beal B.F."/>
            <person name="Arriagada G."/>
            <person name="Davis B.W."/>
            <person name="Ostrander E.A."/>
            <person name="Goff S.P."/>
            <person name="Metzger M.J."/>
        </authorList>
    </citation>
    <scope>NUCLEOTIDE SEQUENCE</scope>
    <source>
        <strain evidence="2">MELC-2E11</strain>
        <tissue evidence="2">Siphon/mantle</tissue>
    </source>
</reference>
<organism evidence="2 3">
    <name type="scientific">Mya arenaria</name>
    <name type="common">Soft-shell clam</name>
    <dbReference type="NCBI Taxonomy" id="6604"/>
    <lineage>
        <taxon>Eukaryota</taxon>
        <taxon>Metazoa</taxon>
        <taxon>Spiralia</taxon>
        <taxon>Lophotrochozoa</taxon>
        <taxon>Mollusca</taxon>
        <taxon>Bivalvia</taxon>
        <taxon>Autobranchia</taxon>
        <taxon>Heteroconchia</taxon>
        <taxon>Euheterodonta</taxon>
        <taxon>Imparidentia</taxon>
        <taxon>Neoheterodontei</taxon>
        <taxon>Myida</taxon>
        <taxon>Myoidea</taxon>
        <taxon>Myidae</taxon>
        <taxon>Mya</taxon>
    </lineage>
</organism>
<name>A0ABY7EFS1_MYAAR</name>
<dbReference type="Proteomes" id="UP001164746">
    <property type="component" value="Chromosome 6"/>
</dbReference>
<proteinExistence type="predicted"/>